<dbReference type="Proteomes" id="UP000298663">
    <property type="component" value="Unassembled WGS sequence"/>
</dbReference>
<reference evidence="2 3" key="2">
    <citation type="journal article" date="2019" name="G3 (Bethesda)">
        <title>Hybrid Assembly of the Genome of the Entomopathogenic Nematode Steinernema carpocapsae Identifies the X-Chromosome.</title>
        <authorList>
            <person name="Serra L."/>
            <person name="Macchietto M."/>
            <person name="Macias-Munoz A."/>
            <person name="McGill C.J."/>
            <person name="Rodriguez I.M."/>
            <person name="Rodriguez B."/>
            <person name="Murad R."/>
            <person name="Mortazavi A."/>
        </authorList>
    </citation>
    <scope>NUCLEOTIDE SEQUENCE [LARGE SCALE GENOMIC DNA]</scope>
    <source>
        <strain evidence="2 3">ALL</strain>
    </source>
</reference>
<evidence type="ECO:0000256" key="1">
    <source>
        <dbReference type="SAM" id="MobiDB-lite"/>
    </source>
</evidence>
<gene>
    <name evidence="2" type="ORF">L596_000713</name>
</gene>
<dbReference type="EMBL" id="AZBU02000001">
    <property type="protein sequence ID" value="TMS32920.1"/>
    <property type="molecule type" value="Genomic_DNA"/>
</dbReference>
<feature type="region of interest" description="Disordered" evidence="1">
    <location>
        <begin position="253"/>
        <end position="284"/>
    </location>
</feature>
<reference evidence="2 3" key="1">
    <citation type="journal article" date="2015" name="Genome Biol.">
        <title>Comparative genomics of Steinernema reveals deeply conserved gene regulatory networks.</title>
        <authorList>
            <person name="Dillman A.R."/>
            <person name="Macchietto M."/>
            <person name="Porter C.F."/>
            <person name="Rogers A."/>
            <person name="Williams B."/>
            <person name="Antoshechkin I."/>
            <person name="Lee M.M."/>
            <person name="Goodwin Z."/>
            <person name="Lu X."/>
            <person name="Lewis E.E."/>
            <person name="Goodrich-Blair H."/>
            <person name="Stock S.P."/>
            <person name="Adams B.J."/>
            <person name="Sternberg P.W."/>
            <person name="Mortazavi A."/>
        </authorList>
    </citation>
    <scope>NUCLEOTIDE SEQUENCE [LARGE SCALE GENOMIC DNA]</scope>
    <source>
        <strain evidence="2 3">ALL</strain>
    </source>
</reference>
<sequence length="402" mass="45476">MPNSPLRRLRIQVLRSEGHGLPLSSGCRIRLSEGCESKFECRGATVILGMPNSPLRRLRIQVLRFEDRSATVILASPDSPLRKLRVQVPCSVQFTVETSLRMHHTTLSTLFSAVLMMIKEPSYSKRSFVFFDLLPLCCRRPGRSTPLPAFISAALDASNFNSGDAKVRSGFSRGECLPTRFKSPTIYDGWLTYLKPNSTSTTLPPGLGLKSESSCSALLNPELPKNPKMSSDRVICRAARLYPHFQVEDRSNRDANKWLRRPRQANSSFNGRRRRPELTQESQKHNLVVREAPREFLEVSHSDWLAVCGSDQTYIVLRHVMTNLGDQLVPLPNGLGFLETDAVMLGTLLHIRRMKPSNSVINRTHKFMKAFYQTVLERCVSCQRPKRSDIVNPKTPVVTYPR</sequence>
<comment type="caution">
    <text evidence="2">The sequence shown here is derived from an EMBL/GenBank/DDBJ whole genome shotgun (WGS) entry which is preliminary data.</text>
</comment>
<accession>A0A4U8UIX7</accession>
<proteinExistence type="predicted"/>
<name>A0A4U8UIX7_STECR</name>
<keyword evidence="3" id="KW-1185">Reference proteome</keyword>
<dbReference type="AlphaFoldDB" id="A0A4U8UIX7"/>
<evidence type="ECO:0000313" key="2">
    <source>
        <dbReference type="EMBL" id="TMS32920.1"/>
    </source>
</evidence>
<protein>
    <submittedName>
        <fullName evidence="2">Uncharacterized protein</fullName>
    </submittedName>
</protein>
<organism evidence="2 3">
    <name type="scientific">Steinernema carpocapsae</name>
    <name type="common">Entomopathogenic nematode</name>
    <dbReference type="NCBI Taxonomy" id="34508"/>
    <lineage>
        <taxon>Eukaryota</taxon>
        <taxon>Metazoa</taxon>
        <taxon>Ecdysozoa</taxon>
        <taxon>Nematoda</taxon>
        <taxon>Chromadorea</taxon>
        <taxon>Rhabditida</taxon>
        <taxon>Tylenchina</taxon>
        <taxon>Panagrolaimomorpha</taxon>
        <taxon>Strongyloidoidea</taxon>
        <taxon>Steinernematidae</taxon>
        <taxon>Steinernema</taxon>
    </lineage>
</organism>
<evidence type="ECO:0000313" key="3">
    <source>
        <dbReference type="Proteomes" id="UP000298663"/>
    </source>
</evidence>